<gene>
    <name evidence="1" type="ordered locus">Mnod_7685</name>
</gene>
<accession>B8IXY9</accession>
<dbReference type="HOGENOM" id="CLU_2465502_0_0_5"/>
<dbReference type="EMBL" id="CP001353">
    <property type="protein sequence ID" value="ACL63279.1"/>
    <property type="molecule type" value="Genomic_DNA"/>
</dbReference>
<name>B8IXY9_METNO</name>
<organism evidence="1 2">
    <name type="scientific">Methylobacterium nodulans (strain LMG 21967 / CNCM I-2342 / ORS 2060)</name>
    <dbReference type="NCBI Taxonomy" id="460265"/>
    <lineage>
        <taxon>Bacteria</taxon>
        <taxon>Pseudomonadati</taxon>
        <taxon>Pseudomonadota</taxon>
        <taxon>Alphaproteobacteria</taxon>
        <taxon>Hyphomicrobiales</taxon>
        <taxon>Methylobacteriaceae</taxon>
        <taxon>Methylobacterium</taxon>
    </lineage>
</organism>
<dbReference type="Proteomes" id="UP000008207">
    <property type="component" value="Plasmid pMNOD04"/>
</dbReference>
<dbReference type="RefSeq" id="WP_015926836.1">
    <property type="nucleotide sequence ID" value="NC_011895.1"/>
</dbReference>
<dbReference type="AlphaFoldDB" id="B8IXY9"/>
<proteinExistence type="predicted"/>
<keyword evidence="1" id="KW-0614">Plasmid</keyword>
<keyword evidence="2" id="KW-1185">Reference proteome</keyword>
<geneLocation type="plasmid" evidence="1 2">
    <name>pMNOD04</name>
</geneLocation>
<protein>
    <submittedName>
        <fullName evidence="1">Uncharacterized protein</fullName>
    </submittedName>
</protein>
<reference evidence="2" key="1">
    <citation type="submission" date="2009-01" db="EMBL/GenBank/DDBJ databases">
        <title>Complete sequence of plasmid 4 of Methylobacterium nodulans ORS 2060.</title>
        <authorList>
            <consortium name="US DOE Joint Genome Institute"/>
            <person name="Lucas S."/>
            <person name="Copeland A."/>
            <person name="Lapidus A."/>
            <person name="Glavina del Rio T."/>
            <person name="Dalin E."/>
            <person name="Tice H."/>
            <person name="Bruce D."/>
            <person name="Goodwin L."/>
            <person name="Pitluck S."/>
            <person name="Sims D."/>
            <person name="Brettin T."/>
            <person name="Detter J.C."/>
            <person name="Han C."/>
            <person name="Larimer F."/>
            <person name="Land M."/>
            <person name="Hauser L."/>
            <person name="Kyrpides N."/>
            <person name="Ivanova N."/>
            <person name="Marx C.J."/>
            <person name="Richardson P."/>
        </authorList>
    </citation>
    <scope>NUCLEOTIDE SEQUENCE [LARGE SCALE GENOMIC DNA]</scope>
    <source>
        <strain evidence="2">LMG 21967 / CNCM I-2342 / ORS 2060</strain>
        <plasmid evidence="2">Plasmid pMNOD04</plasmid>
    </source>
</reference>
<evidence type="ECO:0000313" key="1">
    <source>
        <dbReference type="EMBL" id="ACL63279.1"/>
    </source>
</evidence>
<evidence type="ECO:0000313" key="2">
    <source>
        <dbReference type="Proteomes" id="UP000008207"/>
    </source>
</evidence>
<sequence>MRALQGALAKYGIAIHLSPPEDTPSPHSLRYILDSWASGLDFNDEDDGADLEEDEPHPEVRSRLDRLIAGIVGEPVPDGYYDDETEAA</sequence>
<dbReference type="KEGG" id="mno:Mnod_7685"/>
<dbReference type="OrthoDB" id="9956835at2"/>